<dbReference type="Pfam" id="PF04321">
    <property type="entry name" value="RmlD_sub_bind"/>
    <property type="match status" value="1"/>
</dbReference>
<proteinExistence type="predicted"/>
<dbReference type="CDD" id="cd05254">
    <property type="entry name" value="dTDP_HR_like_SDR_e"/>
    <property type="match status" value="1"/>
</dbReference>
<dbReference type="Gene3D" id="3.40.50.720">
    <property type="entry name" value="NAD(P)-binding Rossmann-like Domain"/>
    <property type="match status" value="1"/>
</dbReference>
<dbReference type="AlphaFoldDB" id="A0A9P4QIK3"/>
<dbReference type="InterPro" id="IPR036291">
    <property type="entry name" value="NAD(P)-bd_dom_sf"/>
</dbReference>
<evidence type="ECO:0000313" key="3">
    <source>
        <dbReference type="Proteomes" id="UP000799444"/>
    </source>
</evidence>
<sequence length="319" mass="35027">MTTALITGASGLLGRQVQHAFKIDGWKAIGTGLSRISPPEVVKLDILDVKEIERVLDEVKPNVVIHCAANRFPDSCTANPEAAKKLNVDATRALAAATSRRGVFLIYISTDYVFSGARGEAPYKANATPNPPNVYGQTKLDGEKAVLDVASASGESKNKFVILRVPVLYGSCDEPKDSAVNVLMSQLWSAQKLEEGDAKIKVDDYALRFPTNTADVARVCRDLSKLYLDPRNAQRDLPTTLQFSSEDQMTKWSIVQTFSDIMGLPLGNLEPFTPNEEPEGGVKRPYDCHLDTGDLRELGIDVSTANFKAWWRREVGAFH</sequence>
<evidence type="ECO:0000259" key="1">
    <source>
        <dbReference type="Pfam" id="PF04321"/>
    </source>
</evidence>
<dbReference type="PANTHER" id="PTHR10491:SF4">
    <property type="entry name" value="METHIONINE ADENOSYLTRANSFERASE 2 SUBUNIT BETA"/>
    <property type="match status" value="1"/>
</dbReference>
<dbReference type="FunFam" id="3.40.50.720:FF:000357">
    <property type="entry name" value="Methionine adenosyltransferase 2 subunit beta"/>
    <property type="match status" value="1"/>
</dbReference>
<accession>A0A9P4QIK3</accession>
<feature type="domain" description="RmlD-like substrate binding" evidence="1">
    <location>
        <begin position="4"/>
        <end position="301"/>
    </location>
</feature>
<dbReference type="SUPFAM" id="SSF51735">
    <property type="entry name" value="NAD(P)-binding Rossmann-fold domains"/>
    <property type="match status" value="1"/>
</dbReference>
<dbReference type="PANTHER" id="PTHR10491">
    <property type="entry name" value="DTDP-4-DEHYDRORHAMNOSE REDUCTASE"/>
    <property type="match status" value="1"/>
</dbReference>
<evidence type="ECO:0000313" key="2">
    <source>
        <dbReference type="EMBL" id="KAF2727104.1"/>
    </source>
</evidence>
<protein>
    <submittedName>
        <fullName evidence="2">NAD(P)-binding protein</fullName>
    </submittedName>
</protein>
<keyword evidence="3" id="KW-1185">Reference proteome</keyword>
<organism evidence="2 3">
    <name type="scientific">Polyplosphaeria fusca</name>
    <dbReference type="NCBI Taxonomy" id="682080"/>
    <lineage>
        <taxon>Eukaryota</taxon>
        <taxon>Fungi</taxon>
        <taxon>Dikarya</taxon>
        <taxon>Ascomycota</taxon>
        <taxon>Pezizomycotina</taxon>
        <taxon>Dothideomycetes</taxon>
        <taxon>Pleosporomycetidae</taxon>
        <taxon>Pleosporales</taxon>
        <taxon>Tetraplosphaeriaceae</taxon>
        <taxon>Polyplosphaeria</taxon>
    </lineage>
</organism>
<gene>
    <name evidence="2" type="ORF">EJ04DRAFT_479589</name>
</gene>
<dbReference type="Proteomes" id="UP000799444">
    <property type="component" value="Unassembled WGS sequence"/>
</dbReference>
<dbReference type="GO" id="GO:0048270">
    <property type="term" value="F:methionine adenosyltransferase regulator activity"/>
    <property type="evidence" value="ECO:0007669"/>
    <property type="project" value="TreeGrafter"/>
</dbReference>
<dbReference type="EMBL" id="ML996355">
    <property type="protein sequence ID" value="KAF2727104.1"/>
    <property type="molecule type" value="Genomic_DNA"/>
</dbReference>
<dbReference type="GO" id="GO:0048269">
    <property type="term" value="C:methionine adenosyltransferase complex"/>
    <property type="evidence" value="ECO:0007669"/>
    <property type="project" value="TreeGrafter"/>
</dbReference>
<dbReference type="InterPro" id="IPR029903">
    <property type="entry name" value="RmlD-like-bd"/>
</dbReference>
<comment type="caution">
    <text evidence="2">The sequence shown here is derived from an EMBL/GenBank/DDBJ whole genome shotgun (WGS) entry which is preliminary data.</text>
</comment>
<dbReference type="InterPro" id="IPR005913">
    <property type="entry name" value="dTDP_dehydrorham_reduct"/>
</dbReference>
<dbReference type="OrthoDB" id="6235964at2759"/>
<name>A0A9P4QIK3_9PLEO</name>
<reference evidence="2" key="1">
    <citation type="journal article" date="2020" name="Stud. Mycol.">
        <title>101 Dothideomycetes genomes: a test case for predicting lifestyles and emergence of pathogens.</title>
        <authorList>
            <person name="Haridas S."/>
            <person name="Albert R."/>
            <person name="Binder M."/>
            <person name="Bloem J."/>
            <person name="Labutti K."/>
            <person name="Salamov A."/>
            <person name="Andreopoulos B."/>
            <person name="Baker S."/>
            <person name="Barry K."/>
            <person name="Bills G."/>
            <person name="Bluhm B."/>
            <person name="Cannon C."/>
            <person name="Castanera R."/>
            <person name="Culley D."/>
            <person name="Daum C."/>
            <person name="Ezra D."/>
            <person name="Gonzalez J."/>
            <person name="Henrissat B."/>
            <person name="Kuo A."/>
            <person name="Liang C."/>
            <person name="Lipzen A."/>
            <person name="Lutzoni F."/>
            <person name="Magnuson J."/>
            <person name="Mondo S."/>
            <person name="Nolan M."/>
            <person name="Ohm R."/>
            <person name="Pangilinan J."/>
            <person name="Park H.-J."/>
            <person name="Ramirez L."/>
            <person name="Alfaro M."/>
            <person name="Sun H."/>
            <person name="Tritt A."/>
            <person name="Yoshinaga Y."/>
            <person name="Zwiers L.-H."/>
            <person name="Turgeon B."/>
            <person name="Goodwin S."/>
            <person name="Spatafora J."/>
            <person name="Crous P."/>
            <person name="Grigoriev I."/>
        </authorList>
    </citation>
    <scope>NUCLEOTIDE SEQUENCE</scope>
    <source>
        <strain evidence="2">CBS 125425</strain>
    </source>
</reference>
<dbReference type="GO" id="GO:0006556">
    <property type="term" value="P:S-adenosylmethionine biosynthetic process"/>
    <property type="evidence" value="ECO:0007669"/>
    <property type="project" value="TreeGrafter"/>
</dbReference>